<sequence length="291" mass="31882">MSTPIHRLHLVECPRDAWQGMHAFIPTGLKARYVQKLIETGFDTIDVGSFVSPRAVPQVSDTAKLLAAVSLEKSHSRLLAIVANLKGSELACEQEKISDVGYPFSLSETFQLKNTNASIGQSFRTVADIYALCQKKGKELVVYLSMGFGNPYGDPWTADTVFNWVEKLSALGIKNFSLADTVGLAKPDEISLVFEGIARIFPDLRVGAHFHSRPDAWLEKVSAAFDAGCRRFDGTISGFGGCPFAQDDLVGNIATENLVYFARKHKLAPNLNSAALEEAREIFRTQIAANK</sequence>
<evidence type="ECO:0000313" key="6">
    <source>
        <dbReference type="Proteomes" id="UP001501508"/>
    </source>
</evidence>
<evidence type="ECO:0000256" key="1">
    <source>
        <dbReference type="ARBA" id="ARBA00009405"/>
    </source>
</evidence>
<keyword evidence="2" id="KW-0479">Metal-binding</keyword>
<dbReference type="PANTHER" id="PTHR42738">
    <property type="entry name" value="HYDROXYMETHYLGLUTARYL-COA LYASE"/>
    <property type="match status" value="1"/>
</dbReference>
<evidence type="ECO:0000256" key="3">
    <source>
        <dbReference type="ARBA" id="ARBA00023239"/>
    </source>
</evidence>
<protein>
    <submittedName>
        <fullName evidence="5">Hydroxymethylglutaryl-CoA lyase</fullName>
    </submittedName>
</protein>
<gene>
    <name evidence="5" type="ORF">GCM10023091_42630</name>
</gene>
<dbReference type="Proteomes" id="UP001501508">
    <property type="component" value="Unassembled WGS sequence"/>
</dbReference>
<evidence type="ECO:0000259" key="4">
    <source>
        <dbReference type="PROSITE" id="PS50991"/>
    </source>
</evidence>
<dbReference type="RefSeq" id="WP_345032973.1">
    <property type="nucleotide sequence ID" value="NZ_BAABEY010000036.1"/>
</dbReference>
<evidence type="ECO:0000313" key="5">
    <source>
        <dbReference type="EMBL" id="GAA4447542.1"/>
    </source>
</evidence>
<accession>A0ABP8MD85</accession>
<dbReference type="EMBL" id="BAABEY010000036">
    <property type="protein sequence ID" value="GAA4447542.1"/>
    <property type="molecule type" value="Genomic_DNA"/>
</dbReference>
<dbReference type="PANTHER" id="PTHR42738:SF7">
    <property type="entry name" value="HYDROXYMETHYLGLUTARYL-COA LYASE"/>
    <property type="match status" value="1"/>
</dbReference>
<keyword evidence="6" id="KW-1185">Reference proteome</keyword>
<dbReference type="InterPro" id="IPR013785">
    <property type="entry name" value="Aldolase_TIM"/>
</dbReference>
<keyword evidence="3 5" id="KW-0456">Lyase</keyword>
<dbReference type="GO" id="GO:0016829">
    <property type="term" value="F:lyase activity"/>
    <property type="evidence" value="ECO:0007669"/>
    <property type="project" value="UniProtKB-KW"/>
</dbReference>
<comment type="caution">
    <text evidence="5">The sequence shown here is derived from an EMBL/GenBank/DDBJ whole genome shotgun (WGS) entry which is preliminary data.</text>
</comment>
<evidence type="ECO:0000256" key="2">
    <source>
        <dbReference type="ARBA" id="ARBA00022723"/>
    </source>
</evidence>
<dbReference type="CDD" id="cd07938">
    <property type="entry name" value="DRE_TIM_HMGL"/>
    <property type="match status" value="1"/>
</dbReference>
<name>A0ABP8MD85_9BACT</name>
<proteinExistence type="inferred from homology"/>
<dbReference type="InterPro" id="IPR000891">
    <property type="entry name" value="PYR_CT"/>
</dbReference>
<dbReference type="Gene3D" id="3.20.20.70">
    <property type="entry name" value="Aldolase class I"/>
    <property type="match status" value="1"/>
</dbReference>
<dbReference type="Pfam" id="PF00682">
    <property type="entry name" value="HMGL-like"/>
    <property type="match status" value="1"/>
</dbReference>
<dbReference type="PROSITE" id="PS50991">
    <property type="entry name" value="PYR_CT"/>
    <property type="match status" value="1"/>
</dbReference>
<organism evidence="5 6">
    <name type="scientific">Ravibacter arvi</name>
    <dbReference type="NCBI Taxonomy" id="2051041"/>
    <lineage>
        <taxon>Bacteria</taxon>
        <taxon>Pseudomonadati</taxon>
        <taxon>Bacteroidota</taxon>
        <taxon>Cytophagia</taxon>
        <taxon>Cytophagales</taxon>
        <taxon>Spirosomataceae</taxon>
        <taxon>Ravibacter</taxon>
    </lineage>
</organism>
<dbReference type="SUPFAM" id="SSF51569">
    <property type="entry name" value="Aldolase"/>
    <property type="match status" value="1"/>
</dbReference>
<feature type="domain" description="Pyruvate carboxyltransferase" evidence="4">
    <location>
        <begin position="7"/>
        <end position="277"/>
    </location>
</feature>
<dbReference type="InterPro" id="IPR043594">
    <property type="entry name" value="HMGL"/>
</dbReference>
<reference evidence="6" key="1">
    <citation type="journal article" date="2019" name="Int. J. Syst. Evol. Microbiol.">
        <title>The Global Catalogue of Microorganisms (GCM) 10K type strain sequencing project: providing services to taxonomists for standard genome sequencing and annotation.</title>
        <authorList>
            <consortium name="The Broad Institute Genomics Platform"/>
            <consortium name="The Broad Institute Genome Sequencing Center for Infectious Disease"/>
            <person name="Wu L."/>
            <person name="Ma J."/>
        </authorList>
    </citation>
    <scope>NUCLEOTIDE SEQUENCE [LARGE SCALE GENOMIC DNA]</scope>
    <source>
        <strain evidence="6">JCM 31920</strain>
    </source>
</reference>
<comment type="similarity">
    <text evidence="1">Belongs to the HMG-CoA lyase family.</text>
</comment>